<evidence type="ECO:0000256" key="6">
    <source>
        <dbReference type="ARBA" id="ARBA00022723"/>
    </source>
</evidence>
<dbReference type="UniPathway" id="UPA00028">
    <property type="reaction ID" value="UER00003"/>
</dbReference>
<gene>
    <name evidence="8" type="primary">panB</name>
    <name evidence="12" type="ORF">SAMN05216571_10921</name>
</gene>
<comment type="pathway">
    <text evidence="1 8">Cofactor biosynthesis; (R)-pantothenate biosynthesis; (R)-pantoate from 3-methyl-2-oxobutanoate: step 1/2.</text>
</comment>
<dbReference type="HAMAP" id="MF_00156">
    <property type="entry name" value="PanB"/>
    <property type="match status" value="1"/>
</dbReference>
<evidence type="ECO:0000256" key="5">
    <source>
        <dbReference type="ARBA" id="ARBA00022679"/>
    </source>
</evidence>
<keyword evidence="4 8" id="KW-0566">Pantothenate biosynthesis</keyword>
<comment type="function">
    <text evidence="7 8">Catalyzes the reversible reaction in which hydroxymethyl group from 5,10-methylenetetrahydrofolate is transferred onto alpha-ketoisovalerate to form ketopantoate.</text>
</comment>
<proteinExistence type="inferred from homology"/>
<keyword evidence="8" id="KW-0963">Cytoplasm</keyword>
<feature type="active site" description="Proton acceptor" evidence="8 9">
    <location>
        <position position="181"/>
    </location>
</feature>
<keyword evidence="5 8" id="KW-0808">Transferase</keyword>
<dbReference type="PIRSF" id="PIRSF000388">
    <property type="entry name" value="Pantoate_hydroxy_MeTrfase"/>
    <property type="match status" value="1"/>
</dbReference>
<sequence>MKTVTLSTLSAHKRAGETFSCLTAYDASFARAASDAGIEVLLVGDSLGMVLQGHDSTLPVTLDDICYHTRCAARGKGSSLLMVDLPFMSNSSLPRLLDDAGALMRAGAELIKVEGEAWMAEGIRELTQRGVPVCAHLGLTPQSVHQLGGYKVQGRDDERAEQILHDAKVLQDAGASVILLECVPASLGRAVRDALDVPVIGIGAGPDVDGQILVMHDVLGITHGRTPRFVKNFMTEAEDIQDAFRRYHDAVKTRCFPAEEHSF</sequence>
<evidence type="ECO:0000256" key="7">
    <source>
        <dbReference type="ARBA" id="ARBA00056497"/>
    </source>
</evidence>
<feature type="binding site" evidence="8 10">
    <location>
        <begin position="45"/>
        <end position="46"/>
    </location>
    <ligand>
        <name>3-methyl-2-oxobutanoate</name>
        <dbReference type="ChEBI" id="CHEBI:11851"/>
    </ligand>
</feature>
<keyword evidence="8 11" id="KW-0460">Magnesium</keyword>
<feature type="binding site" evidence="8 10">
    <location>
        <position position="112"/>
    </location>
    <ligand>
        <name>3-methyl-2-oxobutanoate</name>
        <dbReference type="ChEBI" id="CHEBI:11851"/>
    </ligand>
</feature>
<evidence type="ECO:0000256" key="4">
    <source>
        <dbReference type="ARBA" id="ARBA00022655"/>
    </source>
</evidence>
<keyword evidence="12" id="KW-0489">Methyltransferase</keyword>
<comment type="catalytic activity">
    <reaction evidence="8">
        <text>(6R)-5,10-methylene-5,6,7,8-tetrahydrofolate + 3-methyl-2-oxobutanoate + H2O = 2-dehydropantoate + (6S)-5,6,7,8-tetrahydrofolate</text>
        <dbReference type="Rhea" id="RHEA:11824"/>
        <dbReference type="ChEBI" id="CHEBI:11561"/>
        <dbReference type="ChEBI" id="CHEBI:11851"/>
        <dbReference type="ChEBI" id="CHEBI:15377"/>
        <dbReference type="ChEBI" id="CHEBI:15636"/>
        <dbReference type="ChEBI" id="CHEBI:57453"/>
        <dbReference type="EC" id="2.1.2.11"/>
    </reaction>
</comment>
<evidence type="ECO:0000256" key="10">
    <source>
        <dbReference type="PIRSR" id="PIRSR000388-2"/>
    </source>
</evidence>
<comment type="cofactor">
    <cofactor evidence="8 11">
        <name>Mg(2+)</name>
        <dbReference type="ChEBI" id="CHEBI:18420"/>
    </cofactor>
    <text evidence="8 11">Binds 1 Mg(2+) ion per subunit.</text>
</comment>
<dbReference type="CDD" id="cd06557">
    <property type="entry name" value="KPHMT-like"/>
    <property type="match status" value="1"/>
</dbReference>
<feature type="binding site" evidence="8 11">
    <location>
        <position position="45"/>
    </location>
    <ligand>
        <name>Mg(2+)</name>
        <dbReference type="ChEBI" id="CHEBI:18420"/>
    </ligand>
</feature>
<dbReference type="NCBIfam" id="TIGR00222">
    <property type="entry name" value="panB"/>
    <property type="match status" value="1"/>
</dbReference>
<keyword evidence="6 8" id="KW-0479">Metal-binding</keyword>
<evidence type="ECO:0000256" key="2">
    <source>
        <dbReference type="ARBA" id="ARBA00008676"/>
    </source>
</evidence>
<dbReference type="RefSeq" id="WP_092526375.1">
    <property type="nucleotide sequence ID" value="NZ_FNCI01000009.1"/>
</dbReference>
<dbReference type="PANTHER" id="PTHR20881:SF0">
    <property type="entry name" value="3-METHYL-2-OXOBUTANOATE HYDROXYMETHYLTRANSFERASE"/>
    <property type="match status" value="1"/>
</dbReference>
<feature type="binding site" evidence="8 11">
    <location>
        <position position="84"/>
    </location>
    <ligand>
        <name>Mg(2+)</name>
        <dbReference type="ChEBI" id="CHEBI:18420"/>
    </ligand>
</feature>
<dbReference type="EC" id="2.1.2.11" evidence="8"/>
<evidence type="ECO:0000256" key="3">
    <source>
        <dbReference type="ARBA" id="ARBA00011424"/>
    </source>
</evidence>
<dbReference type="FunFam" id="3.20.20.60:FF:000003">
    <property type="entry name" value="3-methyl-2-oxobutanoate hydroxymethyltransferase"/>
    <property type="match status" value="1"/>
</dbReference>
<dbReference type="Pfam" id="PF02548">
    <property type="entry name" value="Pantoate_transf"/>
    <property type="match status" value="1"/>
</dbReference>
<dbReference type="InterPro" id="IPR040442">
    <property type="entry name" value="Pyrv_kinase-like_dom_sf"/>
</dbReference>
<evidence type="ECO:0000256" key="8">
    <source>
        <dbReference type="HAMAP-Rule" id="MF_00156"/>
    </source>
</evidence>
<dbReference type="GO" id="GO:0015940">
    <property type="term" value="P:pantothenate biosynthetic process"/>
    <property type="evidence" value="ECO:0007669"/>
    <property type="project" value="UniProtKB-UniRule"/>
</dbReference>
<dbReference type="GO" id="GO:0000287">
    <property type="term" value="F:magnesium ion binding"/>
    <property type="evidence" value="ECO:0007669"/>
    <property type="project" value="TreeGrafter"/>
</dbReference>
<dbReference type="NCBIfam" id="NF001452">
    <property type="entry name" value="PRK00311.1"/>
    <property type="match status" value="1"/>
</dbReference>
<dbReference type="OrthoDB" id="9781789at2"/>
<dbReference type="GO" id="GO:0008168">
    <property type="term" value="F:methyltransferase activity"/>
    <property type="evidence" value="ECO:0007669"/>
    <property type="project" value="UniProtKB-KW"/>
</dbReference>
<accession>A0A1G7T7Z4</accession>
<evidence type="ECO:0000313" key="12">
    <source>
        <dbReference type="EMBL" id="SDG30729.1"/>
    </source>
</evidence>
<evidence type="ECO:0000256" key="9">
    <source>
        <dbReference type="PIRSR" id="PIRSR000388-1"/>
    </source>
</evidence>
<dbReference type="GO" id="GO:0003864">
    <property type="term" value="F:3-methyl-2-oxobutanoate hydroxymethyltransferase activity"/>
    <property type="evidence" value="ECO:0007669"/>
    <property type="project" value="UniProtKB-UniRule"/>
</dbReference>
<dbReference type="GO" id="GO:0032259">
    <property type="term" value="P:methylation"/>
    <property type="evidence" value="ECO:0007669"/>
    <property type="project" value="UniProtKB-KW"/>
</dbReference>
<dbReference type="EMBL" id="FNCI01000009">
    <property type="protein sequence ID" value="SDG30729.1"/>
    <property type="molecule type" value="Genomic_DNA"/>
</dbReference>
<dbReference type="Proteomes" id="UP000198641">
    <property type="component" value="Unassembled WGS sequence"/>
</dbReference>
<dbReference type="AlphaFoldDB" id="A0A1G7T7Z4"/>
<dbReference type="SUPFAM" id="SSF51621">
    <property type="entry name" value="Phosphoenolpyruvate/pyruvate domain"/>
    <property type="match status" value="1"/>
</dbReference>
<dbReference type="InterPro" id="IPR015813">
    <property type="entry name" value="Pyrv/PenolPyrv_kinase-like_dom"/>
</dbReference>
<evidence type="ECO:0000313" key="13">
    <source>
        <dbReference type="Proteomes" id="UP000198641"/>
    </source>
</evidence>
<protein>
    <recommendedName>
        <fullName evidence="8">3-methyl-2-oxobutanoate hydroxymethyltransferase</fullName>
        <ecNumber evidence="8">2.1.2.11</ecNumber>
    </recommendedName>
    <alternativeName>
        <fullName evidence="8">Ketopantoate hydroxymethyltransferase</fullName>
        <shortName evidence="8">KPHMT</shortName>
    </alternativeName>
</protein>
<feature type="binding site" evidence="8 10">
    <location>
        <position position="84"/>
    </location>
    <ligand>
        <name>3-methyl-2-oxobutanoate</name>
        <dbReference type="ChEBI" id="CHEBI:11851"/>
    </ligand>
</feature>
<reference evidence="12 13" key="1">
    <citation type="submission" date="2016-10" db="EMBL/GenBank/DDBJ databases">
        <authorList>
            <person name="de Groot N.N."/>
        </authorList>
    </citation>
    <scope>NUCLEOTIDE SEQUENCE [LARGE SCALE GENOMIC DNA]</scope>
    <source>
        <strain evidence="12 13">BH539</strain>
    </source>
</reference>
<comment type="subunit">
    <text evidence="3 8">Homodecamer; pentamer of dimers.</text>
</comment>
<dbReference type="Gene3D" id="3.20.20.60">
    <property type="entry name" value="Phosphoenolpyruvate-binding domains"/>
    <property type="match status" value="1"/>
</dbReference>
<dbReference type="PANTHER" id="PTHR20881">
    <property type="entry name" value="3-METHYL-2-OXOBUTANOATE HYDROXYMETHYLTRANSFERASE"/>
    <property type="match status" value="1"/>
</dbReference>
<name>A0A1G7T7Z4_9GAMM</name>
<comment type="subcellular location">
    <subcellularLocation>
        <location evidence="8">Cytoplasm</location>
    </subcellularLocation>
</comment>
<comment type="similarity">
    <text evidence="2 8">Belongs to the PanB family.</text>
</comment>
<dbReference type="STRING" id="284577.SAMN05216571_10921"/>
<evidence type="ECO:0000256" key="11">
    <source>
        <dbReference type="PIRSR" id="PIRSR000388-3"/>
    </source>
</evidence>
<feature type="binding site" evidence="8 11">
    <location>
        <position position="114"/>
    </location>
    <ligand>
        <name>Mg(2+)</name>
        <dbReference type="ChEBI" id="CHEBI:18420"/>
    </ligand>
</feature>
<dbReference type="GO" id="GO:0005737">
    <property type="term" value="C:cytoplasm"/>
    <property type="evidence" value="ECO:0007669"/>
    <property type="project" value="UniProtKB-SubCell"/>
</dbReference>
<keyword evidence="13" id="KW-1185">Reference proteome</keyword>
<dbReference type="InterPro" id="IPR003700">
    <property type="entry name" value="Pantoate_hydroxy_MeTrfase"/>
</dbReference>
<evidence type="ECO:0000256" key="1">
    <source>
        <dbReference type="ARBA" id="ARBA00005033"/>
    </source>
</evidence>
<organism evidence="12 13">
    <name type="scientific">Onishia taeanensis</name>
    <dbReference type="NCBI Taxonomy" id="284577"/>
    <lineage>
        <taxon>Bacteria</taxon>
        <taxon>Pseudomonadati</taxon>
        <taxon>Pseudomonadota</taxon>
        <taxon>Gammaproteobacteria</taxon>
        <taxon>Oceanospirillales</taxon>
        <taxon>Halomonadaceae</taxon>
        <taxon>Onishia</taxon>
    </lineage>
</organism>